<dbReference type="EMBL" id="CP018632">
    <property type="protein sequence ID" value="ASJ74429.1"/>
    <property type="molecule type" value="Genomic_DNA"/>
</dbReference>
<sequence>MAADTLTVACMGAGYFSQFHHEAWRRIESVSLIACCDAQLARAEQVCESAYTDLNTMLADVSPDILDIVTPPATHAAAIRCALAAGVSTIICQKPFCLSLAEAREIVAEAKASDACLIVHENFRFQPWFRVVAAAMEAGEIGTVQQATFRLRTGDGQGPEAYLERQPYFQTMQRLLIHETGVHYIDTFQYLFGRVKSVYADLRRLNPVIAGEDAGFILFDMEDGVRALFDGNRHLDHSSDNPRLTFGEVLFEGTRGTLSIKGDGQVRKRSHGYVDDQVILPAQDWPGFAGDSVQAFQQHVVNHLRTGSRLETGAEVYLLTLQLEELVYQSAAQGRKLQV</sequence>
<dbReference type="SUPFAM" id="SSF51735">
    <property type="entry name" value="NAD(P)-binding Rossmann-fold domains"/>
    <property type="match status" value="1"/>
</dbReference>
<dbReference type="GO" id="GO:0016491">
    <property type="term" value="F:oxidoreductase activity"/>
    <property type="evidence" value="ECO:0007669"/>
    <property type="project" value="UniProtKB-KW"/>
</dbReference>
<dbReference type="SUPFAM" id="SSF55347">
    <property type="entry name" value="Glyceraldehyde-3-phosphate dehydrogenase-like, C-terminal domain"/>
    <property type="match status" value="1"/>
</dbReference>
<dbReference type="EC" id="1.-.-.-" evidence="3"/>
<dbReference type="OrthoDB" id="9774191at2"/>
<dbReference type="InterPro" id="IPR051317">
    <property type="entry name" value="Gfo/Idh/MocA_oxidoreduct"/>
</dbReference>
<keyword evidence="4" id="KW-1185">Reference proteome</keyword>
<proteinExistence type="predicted"/>
<gene>
    <name evidence="3" type="primary">yhhX_3</name>
    <name evidence="3" type="ORF">IMCC3135_21765</name>
</gene>
<keyword evidence="3" id="KW-0560">Oxidoreductase</keyword>
<dbReference type="InterPro" id="IPR000683">
    <property type="entry name" value="Gfo/Idh/MocA-like_OxRdtase_N"/>
</dbReference>
<dbReference type="Proteomes" id="UP000250079">
    <property type="component" value="Chromosome"/>
</dbReference>
<dbReference type="Pfam" id="PF01408">
    <property type="entry name" value="GFO_IDH_MocA"/>
    <property type="match status" value="1"/>
</dbReference>
<dbReference type="Pfam" id="PF22725">
    <property type="entry name" value="GFO_IDH_MocA_C3"/>
    <property type="match status" value="1"/>
</dbReference>
<dbReference type="PANTHER" id="PTHR43708">
    <property type="entry name" value="CONSERVED EXPRESSED OXIDOREDUCTASE (EUROFUNG)"/>
    <property type="match status" value="1"/>
</dbReference>
<organism evidence="3 4">
    <name type="scientific">Granulosicoccus antarcticus IMCC3135</name>
    <dbReference type="NCBI Taxonomy" id="1192854"/>
    <lineage>
        <taxon>Bacteria</taxon>
        <taxon>Pseudomonadati</taxon>
        <taxon>Pseudomonadota</taxon>
        <taxon>Gammaproteobacteria</taxon>
        <taxon>Chromatiales</taxon>
        <taxon>Granulosicoccaceae</taxon>
        <taxon>Granulosicoccus</taxon>
    </lineage>
</organism>
<dbReference type="PANTHER" id="PTHR43708:SF8">
    <property type="entry name" value="OXIDOREDUCTASE"/>
    <property type="match status" value="1"/>
</dbReference>
<feature type="domain" description="GFO/IDH/MocA-like oxidoreductase" evidence="2">
    <location>
        <begin position="129"/>
        <end position="258"/>
    </location>
</feature>
<evidence type="ECO:0000313" key="3">
    <source>
        <dbReference type="EMBL" id="ASJ74429.1"/>
    </source>
</evidence>
<dbReference type="GO" id="GO:0000166">
    <property type="term" value="F:nucleotide binding"/>
    <property type="evidence" value="ECO:0007669"/>
    <property type="project" value="InterPro"/>
</dbReference>
<dbReference type="Gene3D" id="3.30.360.10">
    <property type="entry name" value="Dihydrodipicolinate Reductase, domain 2"/>
    <property type="match status" value="1"/>
</dbReference>
<evidence type="ECO:0000259" key="2">
    <source>
        <dbReference type="Pfam" id="PF22725"/>
    </source>
</evidence>
<protein>
    <submittedName>
        <fullName evidence="3">Putative oxidoreductase YhhX</fullName>
        <ecNumber evidence="3">1.-.-.-</ecNumber>
    </submittedName>
</protein>
<name>A0A2Z2NSZ8_9GAMM</name>
<evidence type="ECO:0000313" key="4">
    <source>
        <dbReference type="Proteomes" id="UP000250079"/>
    </source>
</evidence>
<reference evidence="3 4" key="1">
    <citation type="submission" date="2016-12" db="EMBL/GenBank/DDBJ databases">
        <authorList>
            <person name="Song W.-J."/>
            <person name="Kurnit D.M."/>
        </authorList>
    </citation>
    <scope>NUCLEOTIDE SEQUENCE [LARGE SCALE GENOMIC DNA]</scope>
    <source>
        <strain evidence="3 4">IMCC3135</strain>
    </source>
</reference>
<accession>A0A2Z2NSZ8</accession>
<dbReference type="InterPro" id="IPR036291">
    <property type="entry name" value="NAD(P)-bd_dom_sf"/>
</dbReference>
<dbReference type="InterPro" id="IPR055170">
    <property type="entry name" value="GFO_IDH_MocA-like_dom"/>
</dbReference>
<feature type="domain" description="Gfo/Idh/MocA-like oxidoreductase N-terminal" evidence="1">
    <location>
        <begin position="7"/>
        <end position="119"/>
    </location>
</feature>
<dbReference type="Gene3D" id="3.40.50.720">
    <property type="entry name" value="NAD(P)-binding Rossmann-like Domain"/>
    <property type="match status" value="1"/>
</dbReference>
<evidence type="ECO:0000259" key="1">
    <source>
        <dbReference type="Pfam" id="PF01408"/>
    </source>
</evidence>
<dbReference type="KEGG" id="gai:IMCC3135_21765"/>
<dbReference type="AlphaFoldDB" id="A0A2Z2NSZ8"/>